<dbReference type="AlphaFoldDB" id="A0A6G0ZPT4"/>
<proteinExistence type="predicted"/>
<reference evidence="2 3" key="1">
    <citation type="submission" date="2019-08" db="EMBL/GenBank/DDBJ databases">
        <title>Whole genome of Aphis craccivora.</title>
        <authorList>
            <person name="Voronova N.V."/>
            <person name="Shulinski R.S."/>
            <person name="Bandarenka Y.V."/>
            <person name="Zhorov D.G."/>
            <person name="Warner D."/>
        </authorList>
    </citation>
    <scope>NUCLEOTIDE SEQUENCE [LARGE SCALE GENOMIC DNA]</scope>
    <source>
        <strain evidence="2">180601</strain>
        <tissue evidence="2">Whole Body</tissue>
    </source>
</reference>
<comment type="caution">
    <text evidence="2">The sequence shown here is derived from an EMBL/GenBank/DDBJ whole genome shotgun (WGS) entry which is preliminary data.</text>
</comment>
<name>A0A6G0ZPT4_APHCR</name>
<dbReference type="PROSITE" id="PS00036">
    <property type="entry name" value="BZIP_BASIC"/>
    <property type="match status" value="1"/>
</dbReference>
<evidence type="ECO:0000259" key="1">
    <source>
        <dbReference type="PROSITE" id="PS00036"/>
    </source>
</evidence>
<protein>
    <submittedName>
        <fullName evidence="2">BZIP domain-containing protein</fullName>
    </submittedName>
</protein>
<organism evidence="2 3">
    <name type="scientific">Aphis craccivora</name>
    <name type="common">Cowpea aphid</name>
    <dbReference type="NCBI Taxonomy" id="307492"/>
    <lineage>
        <taxon>Eukaryota</taxon>
        <taxon>Metazoa</taxon>
        <taxon>Ecdysozoa</taxon>
        <taxon>Arthropoda</taxon>
        <taxon>Hexapoda</taxon>
        <taxon>Insecta</taxon>
        <taxon>Pterygota</taxon>
        <taxon>Neoptera</taxon>
        <taxon>Paraneoptera</taxon>
        <taxon>Hemiptera</taxon>
        <taxon>Sternorrhyncha</taxon>
        <taxon>Aphidomorpha</taxon>
        <taxon>Aphidoidea</taxon>
        <taxon>Aphididae</taxon>
        <taxon>Aphidini</taxon>
        <taxon>Aphis</taxon>
        <taxon>Aphis</taxon>
    </lineage>
</organism>
<dbReference type="OrthoDB" id="6624782at2759"/>
<sequence length="136" mass="16398">MIIRFWGLVQVSPLYHQQQQQRRRNTRTATGHLYHRLCHLRFPISELISPIVHRLYERELTMSSSCTSKTTDYYYQMRQKNNEAARNSRFKKKVAEIEISVQKRKLEVTYVQLKKEIKRIQICRYNINKSLSGTKH</sequence>
<dbReference type="Proteomes" id="UP000478052">
    <property type="component" value="Unassembled WGS sequence"/>
</dbReference>
<dbReference type="InterPro" id="IPR046347">
    <property type="entry name" value="bZIP_sf"/>
</dbReference>
<keyword evidence="3" id="KW-1185">Reference proteome</keyword>
<evidence type="ECO:0000313" key="3">
    <source>
        <dbReference type="Proteomes" id="UP000478052"/>
    </source>
</evidence>
<feature type="domain" description="BZIP" evidence="1">
    <location>
        <begin position="78"/>
        <end position="91"/>
    </location>
</feature>
<dbReference type="Pfam" id="PF07716">
    <property type="entry name" value="bZIP_2"/>
    <property type="match status" value="1"/>
</dbReference>
<dbReference type="InterPro" id="IPR004827">
    <property type="entry name" value="bZIP"/>
</dbReference>
<gene>
    <name evidence="2" type="ORF">FWK35_00005286</name>
</gene>
<evidence type="ECO:0000313" key="2">
    <source>
        <dbReference type="EMBL" id="KAF0773317.1"/>
    </source>
</evidence>
<dbReference type="GO" id="GO:0003700">
    <property type="term" value="F:DNA-binding transcription factor activity"/>
    <property type="evidence" value="ECO:0007669"/>
    <property type="project" value="InterPro"/>
</dbReference>
<accession>A0A6G0ZPT4</accession>
<dbReference type="GO" id="GO:0005634">
    <property type="term" value="C:nucleus"/>
    <property type="evidence" value="ECO:0007669"/>
    <property type="project" value="UniProtKB-ARBA"/>
</dbReference>
<dbReference type="EMBL" id="VUJU01000072">
    <property type="protein sequence ID" value="KAF0773317.1"/>
    <property type="molecule type" value="Genomic_DNA"/>
</dbReference>
<dbReference type="SUPFAM" id="SSF57959">
    <property type="entry name" value="Leucine zipper domain"/>
    <property type="match status" value="1"/>
</dbReference>
<dbReference type="Gene3D" id="1.20.5.170">
    <property type="match status" value="1"/>
</dbReference>